<dbReference type="EMBL" id="PJMW01000002">
    <property type="protein sequence ID" value="PKV81215.1"/>
    <property type="molecule type" value="Genomic_DNA"/>
</dbReference>
<accession>A0A2N3VI02</accession>
<dbReference type="CDD" id="cd03443">
    <property type="entry name" value="PaaI_thioesterase"/>
    <property type="match status" value="1"/>
</dbReference>
<sequence length="173" mass="18292">MAPELKTSATLGSVFEAIDPDNPDFLHLQRIVSKLVPFGTHAGTEITEIGPHRAIVEIPDEPYVLNHLRTVHAGAQFLAADIAGACAFVGALASRLSAIDTLVLRDARLSFRKPALGRIRAIGVIDPSDVATVLAAEGGRRLDVDARALMYDTAGVLVGKVALDYVCTLAPEA</sequence>
<evidence type="ECO:0000313" key="2">
    <source>
        <dbReference type="Proteomes" id="UP000233766"/>
    </source>
</evidence>
<evidence type="ECO:0000313" key="1">
    <source>
        <dbReference type="EMBL" id="PKV81215.1"/>
    </source>
</evidence>
<reference evidence="1 2" key="1">
    <citation type="submission" date="2017-12" db="EMBL/GenBank/DDBJ databases">
        <title>Sequencing the genomes of 1000 Actinobacteria strains.</title>
        <authorList>
            <person name="Klenk H.-P."/>
        </authorList>
    </citation>
    <scope>NUCLEOTIDE SEQUENCE [LARGE SCALE GENOMIC DNA]</scope>
    <source>
        <strain evidence="1 2">DSM 44489</strain>
    </source>
</reference>
<dbReference type="InterPro" id="IPR027961">
    <property type="entry name" value="DUF4442"/>
</dbReference>
<dbReference type="RefSeq" id="WP_101466988.1">
    <property type="nucleotide sequence ID" value="NZ_PJMW01000002.1"/>
</dbReference>
<dbReference type="AlphaFoldDB" id="A0A2N3VI02"/>
<dbReference type="Gene3D" id="3.10.129.10">
    <property type="entry name" value="Hotdog Thioesterase"/>
    <property type="match status" value="1"/>
</dbReference>
<gene>
    <name evidence="1" type="ORF">ATK86_5678</name>
</gene>
<comment type="caution">
    <text evidence="1">The sequence shown here is derived from an EMBL/GenBank/DDBJ whole genome shotgun (WGS) entry which is preliminary data.</text>
</comment>
<protein>
    <submittedName>
        <fullName evidence="1">Uncharacterized protein DUF4442</fullName>
    </submittedName>
</protein>
<dbReference type="SUPFAM" id="SSF54637">
    <property type="entry name" value="Thioesterase/thiol ester dehydrase-isomerase"/>
    <property type="match status" value="1"/>
</dbReference>
<dbReference type="Proteomes" id="UP000233766">
    <property type="component" value="Unassembled WGS sequence"/>
</dbReference>
<organism evidence="1 2">
    <name type="scientific">Nocardia fluminea</name>
    <dbReference type="NCBI Taxonomy" id="134984"/>
    <lineage>
        <taxon>Bacteria</taxon>
        <taxon>Bacillati</taxon>
        <taxon>Actinomycetota</taxon>
        <taxon>Actinomycetes</taxon>
        <taxon>Mycobacteriales</taxon>
        <taxon>Nocardiaceae</taxon>
        <taxon>Nocardia</taxon>
    </lineage>
</organism>
<dbReference type="Pfam" id="PF14539">
    <property type="entry name" value="DUF4442"/>
    <property type="match status" value="1"/>
</dbReference>
<dbReference type="OrthoDB" id="196313at2"/>
<dbReference type="InterPro" id="IPR029069">
    <property type="entry name" value="HotDog_dom_sf"/>
</dbReference>
<name>A0A2N3VI02_9NOCA</name>
<keyword evidence="2" id="KW-1185">Reference proteome</keyword>
<proteinExistence type="predicted"/>